<keyword evidence="3" id="KW-0238">DNA-binding</keyword>
<evidence type="ECO:0000256" key="6">
    <source>
        <dbReference type="ARBA" id="ARBA00023242"/>
    </source>
</evidence>
<dbReference type="PRINTS" id="PR00041">
    <property type="entry name" value="LEUZIPPRCREB"/>
</dbReference>
<accession>A0A0A9YY24</accession>
<dbReference type="InterPro" id="IPR004827">
    <property type="entry name" value="bZIP"/>
</dbReference>
<protein>
    <submittedName>
        <fullName evidence="10">Cyclic AMP response element-binding protein A</fullName>
    </submittedName>
</protein>
<dbReference type="PROSITE" id="PS50217">
    <property type="entry name" value="BZIP"/>
    <property type="match status" value="1"/>
</dbReference>
<name>A0A0A9YY24_LYGHE</name>
<feature type="region of interest" description="Disordered" evidence="8">
    <location>
        <begin position="225"/>
        <end position="274"/>
    </location>
</feature>
<reference evidence="10" key="1">
    <citation type="journal article" date="2014" name="PLoS ONE">
        <title>Transcriptome-Based Identification of ABC Transporters in the Western Tarnished Plant Bug Lygus hesperus.</title>
        <authorList>
            <person name="Hull J.J."/>
            <person name="Chaney K."/>
            <person name="Geib S.M."/>
            <person name="Fabrick J.A."/>
            <person name="Brent C.S."/>
            <person name="Walsh D."/>
            <person name="Lavine L.C."/>
        </authorList>
    </citation>
    <scope>NUCLEOTIDE SEQUENCE</scope>
</reference>
<evidence type="ECO:0000259" key="9">
    <source>
        <dbReference type="PROSITE" id="PS50217"/>
    </source>
</evidence>
<proteinExistence type="predicted"/>
<reference evidence="10" key="2">
    <citation type="submission" date="2014-07" db="EMBL/GenBank/DDBJ databases">
        <authorList>
            <person name="Hull J."/>
        </authorList>
    </citation>
    <scope>NUCLEOTIDE SEQUENCE</scope>
</reference>
<dbReference type="GO" id="GO:0035497">
    <property type="term" value="F:cAMP response element binding"/>
    <property type="evidence" value="ECO:0007669"/>
    <property type="project" value="TreeGrafter"/>
</dbReference>
<reference evidence="12" key="3">
    <citation type="journal article" date="2016" name="Gigascience">
        <title>De novo construction of an expanded transcriptome assembly for the western tarnished plant bug, Lygus hesperus.</title>
        <authorList>
            <person name="Tassone E.E."/>
            <person name="Geib S.M."/>
            <person name="Hall B."/>
            <person name="Fabrick J.A."/>
            <person name="Brent C.S."/>
            <person name="Hull J.J."/>
        </authorList>
    </citation>
    <scope>NUCLEOTIDE SEQUENCE</scope>
</reference>
<evidence type="ECO:0000256" key="3">
    <source>
        <dbReference type="ARBA" id="ARBA00023125"/>
    </source>
</evidence>
<dbReference type="GO" id="GO:0005634">
    <property type="term" value="C:nucleus"/>
    <property type="evidence" value="ECO:0007669"/>
    <property type="project" value="UniProtKB-SubCell"/>
</dbReference>
<dbReference type="AlphaFoldDB" id="A0A0A9YY24"/>
<comment type="subcellular location">
    <subcellularLocation>
        <location evidence="1">Nucleus</location>
    </subcellularLocation>
</comment>
<dbReference type="SMART" id="SM00338">
    <property type="entry name" value="BRLZ"/>
    <property type="match status" value="1"/>
</dbReference>
<dbReference type="Gene3D" id="1.20.5.170">
    <property type="match status" value="1"/>
</dbReference>
<gene>
    <name evidence="10" type="primary">CrebA_0</name>
    <name evidence="11" type="synonym">CrebA_1</name>
    <name evidence="11" type="ORF">CM83_57678</name>
    <name evidence="10" type="ORF">CM83_57679</name>
    <name evidence="12" type="ORF">g.65121</name>
</gene>
<keyword evidence="7" id="KW-0175">Coiled coil</keyword>
<dbReference type="SUPFAM" id="SSF57959">
    <property type="entry name" value="Leucine zipper domain"/>
    <property type="match status" value="1"/>
</dbReference>
<keyword evidence="2" id="KW-0805">Transcription regulation</keyword>
<evidence type="ECO:0000256" key="8">
    <source>
        <dbReference type="SAM" id="MobiDB-lite"/>
    </source>
</evidence>
<dbReference type="EMBL" id="GBHO01007088">
    <property type="protein sequence ID" value="JAG36516.1"/>
    <property type="molecule type" value="Transcribed_RNA"/>
</dbReference>
<feature type="compositionally biased region" description="Low complexity" evidence="8">
    <location>
        <begin position="131"/>
        <end position="142"/>
    </location>
</feature>
<feature type="coiled-coil region" evidence="7">
    <location>
        <begin position="326"/>
        <end position="353"/>
    </location>
</feature>
<dbReference type="PANTHER" id="PTHR46004:SF3">
    <property type="entry name" value="CYCLIC AMP RESPONSE ELEMENT-BINDING PROTEIN A"/>
    <property type="match status" value="1"/>
</dbReference>
<dbReference type="FunFam" id="1.20.5.170:FF:000054">
    <property type="entry name" value="Cyclic AMP-responsive element-binding protein 3-like 2"/>
    <property type="match status" value="1"/>
</dbReference>
<dbReference type="EMBL" id="GDHC01001943">
    <property type="protein sequence ID" value="JAQ16686.1"/>
    <property type="molecule type" value="Transcribed_RNA"/>
</dbReference>
<evidence type="ECO:0000313" key="10">
    <source>
        <dbReference type="EMBL" id="JAG36516.1"/>
    </source>
</evidence>
<evidence type="ECO:0000256" key="5">
    <source>
        <dbReference type="ARBA" id="ARBA00023163"/>
    </source>
</evidence>
<organism evidence="10">
    <name type="scientific">Lygus hesperus</name>
    <name type="common">Western plant bug</name>
    <dbReference type="NCBI Taxonomy" id="30085"/>
    <lineage>
        <taxon>Eukaryota</taxon>
        <taxon>Metazoa</taxon>
        <taxon>Ecdysozoa</taxon>
        <taxon>Arthropoda</taxon>
        <taxon>Hexapoda</taxon>
        <taxon>Insecta</taxon>
        <taxon>Pterygota</taxon>
        <taxon>Neoptera</taxon>
        <taxon>Paraneoptera</taxon>
        <taxon>Hemiptera</taxon>
        <taxon>Heteroptera</taxon>
        <taxon>Panheteroptera</taxon>
        <taxon>Cimicomorpha</taxon>
        <taxon>Miridae</taxon>
        <taxon>Mirini</taxon>
        <taxon>Lygus</taxon>
    </lineage>
</organism>
<feature type="domain" description="BZIP" evidence="9">
    <location>
        <begin position="310"/>
        <end position="371"/>
    </location>
</feature>
<dbReference type="PANTHER" id="PTHR46004">
    <property type="entry name" value="CYCLIC AMP RESPONSE ELEMENT-BINDING PROTEIN A"/>
    <property type="match status" value="1"/>
</dbReference>
<evidence type="ECO:0000313" key="12">
    <source>
        <dbReference type="EMBL" id="JAQ16686.1"/>
    </source>
</evidence>
<feature type="compositionally biased region" description="Low complexity" evidence="8">
    <location>
        <begin position="244"/>
        <end position="255"/>
    </location>
</feature>
<feature type="region of interest" description="Disordered" evidence="8">
    <location>
        <begin position="131"/>
        <end position="152"/>
    </location>
</feature>
<evidence type="ECO:0000256" key="4">
    <source>
        <dbReference type="ARBA" id="ARBA00023159"/>
    </source>
</evidence>
<feature type="compositionally biased region" description="Polar residues" evidence="8">
    <location>
        <begin position="228"/>
        <end position="237"/>
    </location>
</feature>
<feature type="compositionally biased region" description="Polar residues" evidence="8">
    <location>
        <begin position="256"/>
        <end position="273"/>
    </location>
</feature>
<evidence type="ECO:0000256" key="1">
    <source>
        <dbReference type="ARBA" id="ARBA00004123"/>
    </source>
</evidence>
<evidence type="ECO:0000313" key="11">
    <source>
        <dbReference type="EMBL" id="JAG36517.1"/>
    </source>
</evidence>
<evidence type="ECO:0000256" key="2">
    <source>
        <dbReference type="ARBA" id="ARBA00023015"/>
    </source>
</evidence>
<keyword evidence="5" id="KW-0804">Transcription</keyword>
<dbReference type="EMBL" id="GBHO01007087">
    <property type="protein sequence ID" value="JAG36517.1"/>
    <property type="molecule type" value="Transcribed_RNA"/>
</dbReference>
<dbReference type="InterPro" id="IPR046347">
    <property type="entry name" value="bZIP_sf"/>
</dbReference>
<evidence type="ECO:0000256" key="7">
    <source>
        <dbReference type="SAM" id="Coils"/>
    </source>
</evidence>
<dbReference type="Pfam" id="PF00170">
    <property type="entry name" value="bZIP_1"/>
    <property type="match status" value="1"/>
</dbReference>
<dbReference type="GO" id="GO:0000981">
    <property type="term" value="F:DNA-binding transcription factor activity, RNA polymerase II-specific"/>
    <property type="evidence" value="ECO:0007669"/>
    <property type="project" value="TreeGrafter"/>
</dbReference>
<keyword evidence="6" id="KW-0539">Nucleus</keyword>
<dbReference type="PROSITE" id="PS00036">
    <property type="entry name" value="BZIP_BASIC"/>
    <property type="match status" value="1"/>
</dbReference>
<sequence length="388" mass="42324">MDHHFIVDKSLYDIAASDLREIWDADIDPHEFKIEDDWSPGGGGLVQSRSQVIIHDRLMSDAVLGGDSTPIKSEHSYCSQLSNSSTPPPISGLIKDDVEDDCLLPAVPPKTTSGRVSSPIPFVVIKSEPMSGASSPASSCPSSPSPPPPRSVKASIIYTDMFLNSKPMSKTPVKQLPTTTMLSNKSLGMKRKHQMISANIIKIEPSSTSSTRMLHSVIGFPLPPTPPSCASSDNEGNVSPLHPSSSDRSLFLSGSTTTRQPIQTPLISSQPKGSTGMLLLTEEEKRTLVAEGYPIPVRLPLTKAEEKCLKKIRRKIKNKISAQESRRKKKEYMDALERKVEILSTENADFKQQICSLEDANCSLTSQVNRLQNVIARLGGVNTRNALK</sequence>
<keyword evidence="4" id="KW-0010">Activator</keyword>